<accession>A0A4Z0LCH8</accession>
<comment type="caution">
    <text evidence="1">The sequence shown here is derived from an EMBL/GenBank/DDBJ whole genome shotgun (WGS) entry which is preliminary data.</text>
</comment>
<dbReference type="OrthoDB" id="658622at2"/>
<protein>
    <submittedName>
        <fullName evidence="1">DUF3822 family protein</fullName>
    </submittedName>
</protein>
<evidence type="ECO:0000313" key="2">
    <source>
        <dbReference type="Proteomes" id="UP000297407"/>
    </source>
</evidence>
<name>A0A4Z0LCH8_9FLAO</name>
<dbReference type="RefSeq" id="WP_135524809.1">
    <property type="nucleotide sequence ID" value="NZ_SRLH01000001.1"/>
</dbReference>
<dbReference type="EMBL" id="SRLH01000001">
    <property type="protein sequence ID" value="TGD59602.1"/>
    <property type="molecule type" value="Genomic_DNA"/>
</dbReference>
<dbReference type="CDD" id="cd24013">
    <property type="entry name" value="ASKHA_ATPase_BT3980-like"/>
    <property type="match status" value="1"/>
</dbReference>
<dbReference type="AlphaFoldDB" id="A0A4Z0LCH8"/>
<dbReference type="InterPro" id="IPR024213">
    <property type="entry name" value="DUF3822"/>
</dbReference>
<dbReference type="Gene3D" id="3.30.420.260">
    <property type="match status" value="1"/>
</dbReference>
<evidence type="ECO:0000313" key="1">
    <source>
        <dbReference type="EMBL" id="TGD59602.1"/>
    </source>
</evidence>
<dbReference type="Pfam" id="PF12864">
    <property type="entry name" value="DUF3822"/>
    <property type="match status" value="1"/>
</dbReference>
<reference evidence="1 2" key="1">
    <citation type="submission" date="2019-04" db="EMBL/GenBank/DDBJ databases">
        <title>Flavobacterium sp. strain DS2-A Genome sequencing and assembly.</title>
        <authorList>
            <person name="Kim I."/>
        </authorList>
    </citation>
    <scope>NUCLEOTIDE SEQUENCE [LARGE SCALE GENOMIC DNA]</scope>
    <source>
        <strain evidence="1 2">DS2-A</strain>
    </source>
</reference>
<organism evidence="1 2">
    <name type="scientific">Flavobacterium humi</name>
    <dbReference type="NCBI Taxonomy" id="2562683"/>
    <lineage>
        <taxon>Bacteria</taxon>
        <taxon>Pseudomonadati</taxon>
        <taxon>Bacteroidota</taxon>
        <taxon>Flavobacteriia</taxon>
        <taxon>Flavobacteriales</taxon>
        <taxon>Flavobacteriaceae</taxon>
        <taxon>Flavobacterium</taxon>
    </lineage>
</organism>
<dbReference type="Proteomes" id="UP000297407">
    <property type="component" value="Unassembled WGS sequence"/>
</dbReference>
<dbReference type="Gene3D" id="3.30.420.250">
    <property type="match status" value="1"/>
</dbReference>
<keyword evidence="2" id="KW-1185">Reference proteome</keyword>
<proteinExistence type="predicted"/>
<sequence>MSSANATILEKKYKNLALQISLTDVSYCIKDTLDNRIILADNIAIDNISNPHQIESSLTKIFNETPALQSPFDEITVLHNNNLLTFVPSVLFDENVLSSYLQYNTKVFESDFFTYDAVANYEMNTVYIPYVNINNFLIDYFGSFNYKHSFSVLVKKVLDCSKNIDEPQLYIHIQKDNFQIVAVKNQKLLLFNSFEYKTEQDFIYYILFTAEQLQLNPETVQVKLIGNINTESDLYKIAYKYIRNVSFFYDNYSLRDNLSKYEYLQHFTLIHSCE</sequence>
<gene>
    <name evidence="1" type="ORF">E4635_01330</name>
</gene>